<dbReference type="CDD" id="cd09604">
    <property type="entry name" value="M1_APN_like"/>
    <property type="match status" value="1"/>
</dbReference>
<name>A0A3E1NNJ8_9BACT</name>
<feature type="signal peptide" evidence="1">
    <location>
        <begin position="1"/>
        <end position="22"/>
    </location>
</feature>
<feature type="chain" id="PRO_5017763725" evidence="1">
    <location>
        <begin position="23"/>
        <end position="655"/>
    </location>
</feature>
<dbReference type="InterPro" id="IPR014782">
    <property type="entry name" value="Peptidase_M1_dom"/>
</dbReference>
<dbReference type="EMBL" id="QTJU01000001">
    <property type="protein sequence ID" value="RFM29515.1"/>
    <property type="molecule type" value="Genomic_DNA"/>
</dbReference>
<organism evidence="3 4">
    <name type="scientific">Deminuibacter soli</name>
    <dbReference type="NCBI Taxonomy" id="2291815"/>
    <lineage>
        <taxon>Bacteria</taxon>
        <taxon>Pseudomonadati</taxon>
        <taxon>Bacteroidota</taxon>
        <taxon>Chitinophagia</taxon>
        <taxon>Chitinophagales</taxon>
        <taxon>Chitinophagaceae</taxon>
        <taxon>Deminuibacter</taxon>
    </lineage>
</organism>
<keyword evidence="4" id="KW-1185">Reference proteome</keyword>
<dbReference type="OrthoDB" id="9814383at2"/>
<dbReference type="RefSeq" id="WP_116845272.1">
    <property type="nucleotide sequence ID" value="NZ_QTJU01000001.1"/>
</dbReference>
<dbReference type="AlphaFoldDB" id="A0A3E1NNJ8"/>
<evidence type="ECO:0000313" key="4">
    <source>
        <dbReference type="Proteomes" id="UP000261284"/>
    </source>
</evidence>
<keyword evidence="1" id="KW-0732">Signal</keyword>
<dbReference type="GO" id="GO:0008270">
    <property type="term" value="F:zinc ion binding"/>
    <property type="evidence" value="ECO:0007669"/>
    <property type="project" value="InterPro"/>
</dbReference>
<dbReference type="Proteomes" id="UP000261284">
    <property type="component" value="Unassembled WGS sequence"/>
</dbReference>
<protein>
    <submittedName>
        <fullName evidence="3">M1 family peptidase</fullName>
    </submittedName>
</protein>
<evidence type="ECO:0000313" key="3">
    <source>
        <dbReference type="EMBL" id="RFM29515.1"/>
    </source>
</evidence>
<sequence>MRKLQSFLVGAGLLTVAAQTQAQTATDSKFDQHEAFAPMFYPSYGDEVRAADGTPGPKYWQNRADYKIDATLDDSLHTIDGNVVITYTNNSPQALQFVWLQLDQNIYNQASRGVAATAIGGGRWANRNAFNGGYNIESVTVIEDGKEQKADFLINDTRMQIKLAKGIKSQGGIIQFKIKYGFTIPEYGTDRTGRLKTKNGWINEVAQWYPRMCVYDNVNGWNTLPYLGQGEFYLEYGDIEYAITAPANHIVVGSGELLNAKEVFTAEQLKKYNEAKESEKTVTLRGVEDVNNAATRPAKDKLTWRFKCINTRDVAWASSKAFVWDAARINLPGGKKSLAQSVYPVESAGDSAWSRSTEYVKGAIEYYSQYLYPFSYPVATNVAGIVGGMEYPGIVFCGYTAKQGGLWGVTSHEFGHNWFPMIVGSNERKFPWMDEGFNTFINTMADKHFNNGEYQAKNATNRQPYARAFSGDNAESILTVPDVTSPGNLGIVAYFKPGTGLTLLRENILGEGRFDSAFSYYVHQWAFKHPTPWDFFHCIENYSGETLDWFWRGWYINKWKIDQAVTDVAPVDAKDLSKGSIVTIANLEQLPMPAVIEIKEANGKVSRVKLPVEVWQHGSSWKFHVNSTDKVIKATIDPDKTLPDYNKSNNSWYAE</sequence>
<evidence type="ECO:0000256" key="1">
    <source>
        <dbReference type="SAM" id="SignalP"/>
    </source>
</evidence>
<dbReference type="GO" id="GO:0008237">
    <property type="term" value="F:metallopeptidase activity"/>
    <property type="evidence" value="ECO:0007669"/>
    <property type="project" value="InterPro"/>
</dbReference>
<evidence type="ECO:0000259" key="2">
    <source>
        <dbReference type="Pfam" id="PF01433"/>
    </source>
</evidence>
<comment type="caution">
    <text evidence="3">The sequence shown here is derived from an EMBL/GenBank/DDBJ whole genome shotgun (WGS) entry which is preliminary data.</text>
</comment>
<gene>
    <name evidence="3" type="ORF">DXN05_00580</name>
</gene>
<proteinExistence type="predicted"/>
<dbReference type="InterPro" id="IPR027268">
    <property type="entry name" value="Peptidase_M4/M1_CTD_sf"/>
</dbReference>
<accession>A0A3E1NNJ8</accession>
<dbReference type="Pfam" id="PF01433">
    <property type="entry name" value="Peptidase_M1"/>
    <property type="match status" value="1"/>
</dbReference>
<dbReference type="SUPFAM" id="SSF55486">
    <property type="entry name" value="Metalloproteases ('zincins'), catalytic domain"/>
    <property type="match status" value="1"/>
</dbReference>
<feature type="domain" description="Peptidase M1 membrane alanine aminopeptidase" evidence="2">
    <location>
        <begin position="406"/>
        <end position="554"/>
    </location>
</feature>
<dbReference type="Gene3D" id="1.10.390.10">
    <property type="entry name" value="Neutral Protease Domain 2"/>
    <property type="match status" value="1"/>
</dbReference>
<reference evidence="3 4" key="1">
    <citation type="submission" date="2018-08" db="EMBL/GenBank/DDBJ databases">
        <title>Chitinophagaceae sp. K23C18032701, a novel bacterium isolated from forest soil.</title>
        <authorList>
            <person name="Wang C."/>
        </authorList>
    </citation>
    <scope>NUCLEOTIDE SEQUENCE [LARGE SCALE GENOMIC DNA]</scope>
    <source>
        <strain evidence="3 4">K23C18032701</strain>
    </source>
</reference>